<evidence type="ECO:0000313" key="3">
    <source>
        <dbReference type="Proteomes" id="UP000735302"/>
    </source>
</evidence>
<evidence type="ECO:0000256" key="1">
    <source>
        <dbReference type="SAM" id="MobiDB-lite"/>
    </source>
</evidence>
<sequence>MASPQQGDLRLLSPPSGQAAGGGARTRVRRIPEDLRTDSLATVPPTPLSEWKGVTKFLLVNKPRISCLLQISRLSNRISRSLSNFNNFVPFAISYYTRCEDHCKQCGIEIK</sequence>
<comment type="caution">
    <text evidence="2">The sequence shown here is derived from an EMBL/GenBank/DDBJ whole genome shotgun (WGS) entry which is preliminary data.</text>
</comment>
<evidence type="ECO:0000313" key="2">
    <source>
        <dbReference type="EMBL" id="GFO19973.1"/>
    </source>
</evidence>
<proteinExistence type="predicted"/>
<protein>
    <submittedName>
        <fullName evidence="2">Uncharacterized protein</fullName>
    </submittedName>
</protein>
<organism evidence="2 3">
    <name type="scientific">Plakobranchus ocellatus</name>
    <dbReference type="NCBI Taxonomy" id="259542"/>
    <lineage>
        <taxon>Eukaryota</taxon>
        <taxon>Metazoa</taxon>
        <taxon>Spiralia</taxon>
        <taxon>Lophotrochozoa</taxon>
        <taxon>Mollusca</taxon>
        <taxon>Gastropoda</taxon>
        <taxon>Heterobranchia</taxon>
        <taxon>Euthyneura</taxon>
        <taxon>Panpulmonata</taxon>
        <taxon>Sacoglossa</taxon>
        <taxon>Placobranchoidea</taxon>
        <taxon>Plakobranchidae</taxon>
        <taxon>Plakobranchus</taxon>
    </lineage>
</organism>
<feature type="region of interest" description="Disordered" evidence="1">
    <location>
        <begin position="1"/>
        <end position="28"/>
    </location>
</feature>
<dbReference type="EMBL" id="BLXT01005122">
    <property type="protein sequence ID" value="GFO19973.1"/>
    <property type="molecule type" value="Genomic_DNA"/>
</dbReference>
<dbReference type="Proteomes" id="UP000735302">
    <property type="component" value="Unassembled WGS sequence"/>
</dbReference>
<name>A0AAV4BK56_9GAST</name>
<reference evidence="2 3" key="1">
    <citation type="journal article" date="2021" name="Elife">
        <title>Chloroplast acquisition without the gene transfer in kleptoplastic sea slugs, Plakobranchus ocellatus.</title>
        <authorList>
            <person name="Maeda T."/>
            <person name="Takahashi S."/>
            <person name="Yoshida T."/>
            <person name="Shimamura S."/>
            <person name="Takaki Y."/>
            <person name="Nagai Y."/>
            <person name="Toyoda A."/>
            <person name="Suzuki Y."/>
            <person name="Arimoto A."/>
            <person name="Ishii H."/>
            <person name="Satoh N."/>
            <person name="Nishiyama T."/>
            <person name="Hasebe M."/>
            <person name="Maruyama T."/>
            <person name="Minagawa J."/>
            <person name="Obokata J."/>
            <person name="Shigenobu S."/>
        </authorList>
    </citation>
    <scope>NUCLEOTIDE SEQUENCE [LARGE SCALE GENOMIC DNA]</scope>
</reference>
<accession>A0AAV4BK56</accession>
<dbReference type="AlphaFoldDB" id="A0AAV4BK56"/>
<keyword evidence="3" id="KW-1185">Reference proteome</keyword>
<gene>
    <name evidence="2" type="ORF">PoB_004647800</name>
</gene>